<reference evidence="1" key="1">
    <citation type="submission" date="2014-09" db="EMBL/GenBank/DDBJ databases">
        <authorList>
            <person name="Magalhaes I.L.F."/>
            <person name="Oliveira U."/>
            <person name="Santos F.R."/>
            <person name="Vidigal T.H.D.A."/>
            <person name="Brescovit A.D."/>
            <person name="Santos A.J."/>
        </authorList>
    </citation>
    <scope>NUCLEOTIDE SEQUENCE</scope>
    <source>
        <tissue evidence="1">Shoot tissue taken approximately 20 cm above the soil surface</tissue>
    </source>
</reference>
<name>A0A0A9EZ52_ARUDO</name>
<dbReference type="EMBL" id="GBRH01191846">
    <property type="protein sequence ID" value="JAE06050.1"/>
    <property type="molecule type" value="Transcribed_RNA"/>
</dbReference>
<protein>
    <submittedName>
        <fullName evidence="1">Uncharacterized protein</fullName>
    </submittedName>
</protein>
<evidence type="ECO:0000313" key="1">
    <source>
        <dbReference type="EMBL" id="JAE06050.1"/>
    </source>
</evidence>
<reference evidence="1" key="2">
    <citation type="journal article" date="2015" name="Data Brief">
        <title>Shoot transcriptome of the giant reed, Arundo donax.</title>
        <authorList>
            <person name="Barrero R.A."/>
            <person name="Guerrero F.D."/>
            <person name="Moolhuijzen P."/>
            <person name="Goolsby J.A."/>
            <person name="Tidwell J."/>
            <person name="Bellgard S.E."/>
            <person name="Bellgard M.I."/>
        </authorList>
    </citation>
    <scope>NUCLEOTIDE SEQUENCE</scope>
    <source>
        <tissue evidence="1">Shoot tissue taken approximately 20 cm above the soil surface</tissue>
    </source>
</reference>
<accession>A0A0A9EZ52</accession>
<organism evidence="1">
    <name type="scientific">Arundo donax</name>
    <name type="common">Giant reed</name>
    <name type="synonym">Donax arundinaceus</name>
    <dbReference type="NCBI Taxonomy" id="35708"/>
    <lineage>
        <taxon>Eukaryota</taxon>
        <taxon>Viridiplantae</taxon>
        <taxon>Streptophyta</taxon>
        <taxon>Embryophyta</taxon>
        <taxon>Tracheophyta</taxon>
        <taxon>Spermatophyta</taxon>
        <taxon>Magnoliopsida</taxon>
        <taxon>Liliopsida</taxon>
        <taxon>Poales</taxon>
        <taxon>Poaceae</taxon>
        <taxon>PACMAD clade</taxon>
        <taxon>Arundinoideae</taxon>
        <taxon>Arundineae</taxon>
        <taxon>Arundo</taxon>
    </lineage>
</organism>
<proteinExistence type="predicted"/>
<sequence>MLVPLIMLSLITKIINMPNEAMFLTISSFLVIDDNTIKATEK</sequence>
<dbReference type="AlphaFoldDB" id="A0A0A9EZ52"/>